<accession>I3JPP2</accession>
<comment type="catalytic activity">
    <reaction evidence="12">
        <text>N(6)-[(R)-lipoyl]-L-lysyl-[protein] + 2-oxoadipate + H(+) = N(6)-[(R)-S(8)-glutaryldihydrolipoyl]-L-lysyl-[protein] + CO2</text>
        <dbReference type="Rhea" id="RHEA:69576"/>
        <dbReference type="Rhea" id="RHEA-COMP:10474"/>
        <dbReference type="Rhea" id="RHEA-COMP:20093"/>
        <dbReference type="ChEBI" id="CHEBI:15378"/>
        <dbReference type="ChEBI" id="CHEBI:16526"/>
        <dbReference type="ChEBI" id="CHEBI:57499"/>
        <dbReference type="ChEBI" id="CHEBI:83099"/>
        <dbReference type="ChEBI" id="CHEBI:184385"/>
    </reaction>
    <physiologicalReaction direction="left-to-right" evidence="12">
        <dbReference type="Rhea" id="RHEA:69577"/>
    </physiologicalReaction>
</comment>
<evidence type="ECO:0000313" key="17">
    <source>
        <dbReference type="Proteomes" id="UP000005207"/>
    </source>
</evidence>
<dbReference type="GO" id="GO:0030976">
    <property type="term" value="F:thiamine pyrophosphate binding"/>
    <property type="evidence" value="ECO:0007669"/>
    <property type="project" value="InterPro"/>
</dbReference>
<dbReference type="Gene3D" id="3.40.50.11610">
    <property type="entry name" value="Multifunctional 2-oxoglutarate metabolism enzyme, C-terminal domain"/>
    <property type="match status" value="1"/>
</dbReference>
<keyword evidence="14" id="KW-1133">Transmembrane helix</keyword>
<dbReference type="SUPFAM" id="SSF52518">
    <property type="entry name" value="Thiamin diphosphate-binding fold (THDP-binding)"/>
    <property type="match status" value="2"/>
</dbReference>
<evidence type="ECO:0000256" key="10">
    <source>
        <dbReference type="ARBA" id="ARBA00042817"/>
    </source>
</evidence>
<dbReference type="PANTHER" id="PTHR23152:SF4">
    <property type="entry name" value="2-OXOADIPATE DEHYDROGENASE COMPLEX COMPONENT E1"/>
    <property type="match status" value="1"/>
</dbReference>
<keyword evidence="14" id="KW-0812">Transmembrane</keyword>
<dbReference type="PANTHER" id="PTHR23152">
    <property type="entry name" value="2-OXOGLUTARATE DEHYDROGENASE"/>
    <property type="match status" value="1"/>
</dbReference>
<evidence type="ECO:0000256" key="8">
    <source>
        <dbReference type="ARBA" id="ARBA00042094"/>
    </source>
</evidence>
<keyword evidence="17" id="KW-1185">Reference proteome</keyword>
<dbReference type="PIRSF" id="PIRSF000157">
    <property type="entry name" value="Oxoglu_dh_E1"/>
    <property type="match status" value="1"/>
</dbReference>
<feature type="region of interest" description="Disordered" evidence="13">
    <location>
        <begin position="227"/>
        <end position="247"/>
    </location>
</feature>
<dbReference type="Pfam" id="PF00676">
    <property type="entry name" value="E1_dh"/>
    <property type="match status" value="1"/>
</dbReference>
<evidence type="ECO:0000256" key="1">
    <source>
        <dbReference type="ARBA" id="ARBA00001964"/>
    </source>
</evidence>
<dbReference type="InterPro" id="IPR011603">
    <property type="entry name" value="2oxoglutarate_DH_E1"/>
</dbReference>
<keyword evidence="4" id="KW-0560">Oxidoreductase</keyword>
<evidence type="ECO:0000256" key="2">
    <source>
        <dbReference type="ARBA" id="ARBA00006936"/>
    </source>
</evidence>
<dbReference type="InterPro" id="IPR001017">
    <property type="entry name" value="DH_E1"/>
</dbReference>
<comment type="similarity">
    <text evidence="2">Belongs to the alpha-ketoglutarate dehydrogenase family.</text>
</comment>
<name>I3JPP2_ORENI</name>
<dbReference type="AlphaFoldDB" id="I3JPP2"/>
<dbReference type="Pfam" id="PF16870">
    <property type="entry name" value="OxoGdeHyase_C"/>
    <property type="match status" value="1"/>
</dbReference>
<feature type="domain" description="Transketolase-like pyrimidine-binding" evidence="15">
    <location>
        <begin position="464"/>
        <end position="667"/>
    </location>
</feature>
<evidence type="ECO:0000259" key="15">
    <source>
        <dbReference type="SMART" id="SM00861"/>
    </source>
</evidence>
<evidence type="ECO:0000256" key="7">
    <source>
        <dbReference type="ARBA" id="ARBA00041619"/>
    </source>
</evidence>
<dbReference type="Gene3D" id="3.40.50.12470">
    <property type="match status" value="1"/>
</dbReference>
<gene>
    <name evidence="16" type="primary">DHTKD1</name>
    <name evidence="16" type="synonym">dhtkd1</name>
</gene>
<dbReference type="GO" id="GO:0016624">
    <property type="term" value="F:oxidoreductase activity, acting on the aldehyde or oxo group of donors, disulfide as acceptor"/>
    <property type="evidence" value="ECO:0007669"/>
    <property type="project" value="InterPro"/>
</dbReference>
<evidence type="ECO:0000256" key="11">
    <source>
        <dbReference type="ARBA" id="ARBA00045379"/>
    </source>
</evidence>
<dbReference type="GeneTree" id="ENSGT00950000183125"/>
<evidence type="ECO:0000256" key="4">
    <source>
        <dbReference type="ARBA" id="ARBA00023002"/>
    </source>
</evidence>
<dbReference type="Pfam" id="PF02779">
    <property type="entry name" value="Transket_pyr"/>
    <property type="match status" value="1"/>
</dbReference>
<dbReference type="Gene3D" id="3.40.50.970">
    <property type="match status" value="1"/>
</dbReference>
<dbReference type="SMART" id="SM00861">
    <property type="entry name" value="Transket_pyr"/>
    <property type="match status" value="1"/>
</dbReference>
<dbReference type="eggNOG" id="KOG0451">
    <property type="taxonomic scope" value="Eukaryota"/>
</dbReference>
<evidence type="ECO:0000256" key="5">
    <source>
        <dbReference type="ARBA" id="ARBA00023052"/>
    </source>
</evidence>
<reference evidence="16" key="2">
    <citation type="submission" date="2025-08" db="UniProtKB">
        <authorList>
            <consortium name="Ensembl"/>
        </authorList>
    </citation>
    <scope>IDENTIFICATION</scope>
</reference>
<dbReference type="Ensembl" id="ENSONIT00000010845.2">
    <property type="protein sequence ID" value="ENSONIP00000010836.2"/>
    <property type="gene ID" value="ENSONIG00000008620.2"/>
</dbReference>
<evidence type="ECO:0000313" key="16">
    <source>
        <dbReference type="Ensembl" id="ENSONIP00000010836.2"/>
    </source>
</evidence>
<evidence type="ECO:0000256" key="12">
    <source>
        <dbReference type="ARBA" id="ARBA00051440"/>
    </source>
</evidence>
<comment type="cofactor">
    <cofactor evidence="1">
        <name>thiamine diphosphate</name>
        <dbReference type="ChEBI" id="CHEBI:58937"/>
    </cofactor>
</comment>
<reference evidence="16" key="3">
    <citation type="submission" date="2025-09" db="UniProtKB">
        <authorList>
            <consortium name="Ensembl"/>
        </authorList>
    </citation>
    <scope>IDENTIFICATION</scope>
</reference>
<evidence type="ECO:0000256" key="6">
    <source>
        <dbReference type="ARBA" id="ARBA00040865"/>
    </source>
</evidence>
<proteinExistence type="inferred from homology"/>
<keyword evidence="5" id="KW-0786">Thiamine pyrophosphate</keyword>
<dbReference type="InterPro" id="IPR031717">
    <property type="entry name" value="ODO-1/KGD_C"/>
</dbReference>
<comment type="function">
    <text evidence="11">2-oxoadipate dehydrogenase (E1a) component of the 2-oxoadipate dehydrogenase complex (OADHC). Participates in the first step, rate limiting for the overall conversion of 2-oxoadipate (alpha-ketoadipate) to glutaryl-CoA and CO(2) catalyzed by the whole OADHC. Catalyzes the irreversible decarboxylation of 2-oxoadipate via the thiamine diphosphate (ThDP) cofactor and subsequent transfer of the decarboxylated acyl intermediate on an oxidized dihydrolipoyl group that is covalently amidated to the E2 enzyme (dihydrolipoyllysine-residue succinyltransferase or DLST). Can catalyze the decarboxylation of 2-oxoglutarate in vitro, but at a much lower rate than 2-oxoadipate. Responsible for the last step of L-lysine, L-hydroxylysine and L-tryptophan catabolism with the common product being 2-oxoadipate.</text>
</comment>
<keyword evidence="3" id="KW-0809">Transit peptide</keyword>
<dbReference type="CDD" id="cd02016">
    <property type="entry name" value="TPP_E1_OGDC_like"/>
    <property type="match status" value="1"/>
</dbReference>
<organism evidence="16 17">
    <name type="scientific">Oreochromis niloticus</name>
    <name type="common">Nile tilapia</name>
    <name type="synonym">Tilapia nilotica</name>
    <dbReference type="NCBI Taxonomy" id="8128"/>
    <lineage>
        <taxon>Eukaryota</taxon>
        <taxon>Metazoa</taxon>
        <taxon>Chordata</taxon>
        <taxon>Craniata</taxon>
        <taxon>Vertebrata</taxon>
        <taxon>Euteleostomi</taxon>
        <taxon>Actinopterygii</taxon>
        <taxon>Neopterygii</taxon>
        <taxon>Teleostei</taxon>
        <taxon>Neoteleostei</taxon>
        <taxon>Acanthomorphata</taxon>
        <taxon>Ovalentaria</taxon>
        <taxon>Cichlomorphae</taxon>
        <taxon>Cichliformes</taxon>
        <taxon>Cichlidae</taxon>
        <taxon>African cichlids</taxon>
        <taxon>Pseudocrenilabrinae</taxon>
        <taxon>Oreochromini</taxon>
        <taxon>Oreochromis</taxon>
    </lineage>
</organism>
<sequence>MKSCLQAYVKQQNLIHFTQNVVHFFLTCDMVCCPVLLALLITCDSAGLRHFGKAQASVEEVQAYLEEAYCGHLSVETGQLSSLDEREWFADRFEELKRENFSPEERRQLAKIMLESQEFDHFLATKFATVKRYGGEGAESMMGFFFELFHQSAHSGVTDIVIGMPHRGRLNLLTGLEFPDTSPAIGDVLSHLTSSVELDFGAKHPLHVTMLPNPSHLEAINPVAQGKTRARQQLRKEGDYSPEDDAQPGDQVICLQIHGDGSFTGQGIVPETLTLSNLPHYRVGGSIHLIVNNQVGYTTPSERGRSSLYCSDVGKMVNCAVIHVNGDDAEEVLRAARLAVNYQRHFRKDVILDLICYRQWGHNELDEPFFTNPAMYKIIRSRKSIPDAYSDQLISEGLMTEVERDEIKTKHYSMLNDKLSNMTLYSPPPTNLQGRWGDLVEPQARVTTWDTGARLQKLEEGTKLDWSTAEALAFGSLLCQGFNIRISGQDVGRGTFSQRHAMVVCQDTNDMYIPLNHITPEQTGFLEVCNSPLSEEAVLGFEYGMSIAQPKLLPIWEAQFGDFFNGAQIVFDTFISGGEAKWLLQCGMVILLPHGYDGAGPEHSSCRMERFLQMCDSKEEGVDGDTVNMFVVNPTTSAQYFHLLRRQMVRNFRKPLIVVGPKTLLRFSGAVSSLTEMAPGTSFRPVLGDTSVSAESVQKVVLCSGKHYYALLKQRETSAANQNTALIRVEELCPFPLDALQQELKKYPKAKGSCHHVADRYSEVLLQPRMSIRESLSSH</sequence>
<dbReference type="InterPro" id="IPR005475">
    <property type="entry name" value="Transketolase-like_Pyr-bd"/>
</dbReference>
<dbReference type="InterPro" id="IPR029061">
    <property type="entry name" value="THDP-binding"/>
</dbReference>
<dbReference type="InterPro" id="IPR042179">
    <property type="entry name" value="KGD_C_sf"/>
</dbReference>
<evidence type="ECO:0000256" key="3">
    <source>
        <dbReference type="ARBA" id="ARBA00022946"/>
    </source>
</evidence>
<reference evidence="17" key="1">
    <citation type="submission" date="2012-01" db="EMBL/GenBank/DDBJ databases">
        <title>The Genome Sequence of Oreochromis niloticus (Nile Tilapia).</title>
        <authorList>
            <consortium name="Broad Institute Genome Assembly Team"/>
            <consortium name="Broad Institute Sequencing Platform"/>
            <person name="Di Palma F."/>
            <person name="Johnson J."/>
            <person name="Lander E.S."/>
            <person name="Lindblad-Toh K."/>
        </authorList>
    </citation>
    <scope>NUCLEOTIDE SEQUENCE [LARGE SCALE GENOMIC DNA]</scope>
</reference>
<evidence type="ECO:0000256" key="13">
    <source>
        <dbReference type="SAM" id="MobiDB-lite"/>
    </source>
</evidence>
<keyword evidence="14" id="KW-0472">Membrane</keyword>
<evidence type="ECO:0000256" key="9">
    <source>
        <dbReference type="ARBA" id="ARBA00042537"/>
    </source>
</evidence>
<evidence type="ECO:0000256" key="14">
    <source>
        <dbReference type="SAM" id="Phobius"/>
    </source>
</evidence>
<protein>
    <recommendedName>
        <fullName evidence="6">2-oxoadipate dehydrogenase complex component E1</fullName>
    </recommendedName>
    <alternativeName>
        <fullName evidence="7">2-oxoadipate dehydrogenase, mitochondrial</fullName>
    </alternativeName>
    <alternativeName>
        <fullName evidence="10">Alpha-ketoadipate dehydrogenase</fullName>
    </alternativeName>
    <alternativeName>
        <fullName evidence="8">Dehydrogenase E1 and transketolase domain-containing protein 1</fullName>
    </alternativeName>
    <alternativeName>
        <fullName evidence="9">Probable 2-oxoglutarate dehydrogenase E1 component DHKTD1, mitochondrial</fullName>
    </alternativeName>
</protein>
<feature type="transmembrane region" description="Helical" evidence="14">
    <location>
        <begin position="21"/>
        <end position="41"/>
    </location>
</feature>
<dbReference type="Proteomes" id="UP000005207">
    <property type="component" value="Linkage group LG7"/>
</dbReference>